<evidence type="ECO:0000313" key="2">
    <source>
        <dbReference type="EMBL" id="KAK2186140.1"/>
    </source>
</evidence>
<comment type="caution">
    <text evidence="2">The sequence shown here is derived from an EMBL/GenBank/DDBJ whole genome shotgun (WGS) entry which is preliminary data.</text>
</comment>
<feature type="region of interest" description="Disordered" evidence="1">
    <location>
        <begin position="171"/>
        <end position="190"/>
    </location>
</feature>
<proteinExistence type="predicted"/>
<feature type="compositionally biased region" description="Basic residues" evidence="1">
    <location>
        <begin position="349"/>
        <end position="360"/>
    </location>
</feature>
<accession>A0AAD9UEA9</accession>
<evidence type="ECO:0000313" key="3">
    <source>
        <dbReference type="Proteomes" id="UP001209878"/>
    </source>
</evidence>
<dbReference type="AlphaFoldDB" id="A0AAD9UEA9"/>
<sequence length="390" mass="43835">MVLKSSRHNICTGNTVRSKWAHSKHDFHPVIRKSVLGSGDCDGDMFDITNGYVRCGDEYFLDDGCLDTGPSVQATLLYSLNKRGRWKIPTLLARTPSRSMGRTGHTVASRTEQGNENLIAKAHHFLSKQASCYQCFSVKPLGGSTGQTSGRASLTEKERLKMLRQRNVALSRRKDHKKRVPVDEEKDPMVQPLDRTSQRPEVQYDVCLTCPSSPLQVDLEDDRPCRPLQTTSRKLKYSHTNVLSQFQEYMDAEEDMMEDIFDWAIYDSLNDSPLPNNPLPLNDPPSLVDTDDDVNLNDFVDANDLQLDDLDSDHSGIEVNEGDLQTDGEPEPARVGALLGDWVTPGPRKGGHGKRNKRRKSAVEGGWEFVDKEELLNPQDWEVVPDDSKL</sequence>
<protein>
    <submittedName>
        <fullName evidence="2">Uncharacterized protein</fullName>
    </submittedName>
</protein>
<organism evidence="2 3">
    <name type="scientific">Ridgeia piscesae</name>
    <name type="common">Tubeworm</name>
    <dbReference type="NCBI Taxonomy" id="27915"/>
    <lineage>
        <taxon>Eukaryota</taxon>
        <taxon>Metazoa</taxon>
        <taxon>Spiralia</taxon>
        <taxon>Lophotrochozoa</taxon>
        <taxon>Annelida</taxon>
        <taxon>Polychaeta</taxon>
        <taxon>Sedentaria</taxon>
        <taxon>Canalipalpata</taxon>
        <taxon>Sabellida</taxon>
        <taxon>Siboglinidae</taxon>
        <taxon>Ridgeia</taxon>
    </lineage>
</organism>
<dbReference type="Proteomes" id="UP001209878">
    <property type="component" value="Unassembled WGS sequence"/>
</dbReference>
<reference evidence="2" key="1">
    <citation type="journal article" date="2023" name="Mol. Biol. Evol.">
        <title>Third-Generation Sequencing Reveals the Adaptive Role of the Epigenome in Three Deep-Sea Polychaetes.</title>
        <authorList>
            <person name="Perez M."/>
            <person name="Aroh O."/>
            <person name="Sun Y."/>
            <person name="Lan Y."/>
            <person name="Juniper S.K."/>
            <person name="Young C.R."/>
            <person name="Angers B."/>
            <person name="Qian P.Y."/>
        </authorList>
    </citation>
    <scope>NUCLEOTIDE SEQUENCE</scope>
    <source>
        <strain evidence="2">R07B-5</strain>
    </source>
</reference>
<name>A0AAD9UEA9_RIDPI</name>
<gene>
    <name evidence="2" type="ORF">NP493_212g01046</name>
</gene>
<dbReference type="EMBL" id="JAODUO010000211">
    <property type="protein sequence ID" value="KAK2186140.1"/>
    <property type="molecule type" value="Genomic_DNA"/>
</dbReference>
<evidence type="ECO:0000256" key="1">
    <source>
        <dbReference type="SAM" id="MobiDB-lite"/>
    </source>
</evidence>
<feature type="region of interest" description="Disordered" evidence="1">
    <location>
        <begin position="308"/>
        <end position="363"/>
    </location>
</feature>
<feature type="compositionally biased region" description="Acidic residues" evidence="1">
    <location>
        <begin position="320"/>
        <end position="330"/>
    </location>
</feature>
<keyword evidence="3" id="KW-1185">Reference proteome</keyword>